<feature type="domain" description="Fibronectin type-I" evidence="13">
    <location>
        <begin position="227"/>
        <end position="271"/>
    </location>
</feature>
<evidence type="ECO:0000256" key="7">
    <source>
        <dbReference type="ARBA" id="ARBA00023157"/>
    </source>
</evidence>
<dbReference type="InterPro" id="IPR003961">
    <property type="entry name" value="FN3_dom"/>
</dbReference>
<dbReference type="SMART" id="SM00060">
    <property type="entry name" value="FN3"/>
    <property type="match status" value="9"/>
</dbReference>
<dbReference type="PRINTS" id="PR00013">
    <property type="entry name" value="FNTYPEII"/>
</dbReference>
<dbReference type="InterPro" id="IPR050991">
    <property type="entry name" value="ECM_Regulatory_Proteins"/>
</dbReference>
<feature type="disulfide bond" evidence="9">
    <location>
        <begin position="361"/>
        <end position="387"/>
    </location>
</feature>
<dbReference type="InterPro" id="IPR036943">
    <property type="entry name" value="FN_type2_sf"/>
</dbReference>
<keyword evidence="2" id="KW-0011">Acute phase</keyword>
<dbReference type="PANTHER" id="PTHR46708">
    <property type="entry name" value="TENASCIN"/>
    <property type="match status" value="1"/>
</dbReference>
<feature type="disulfide bond" evidence="9">
    <location>
        <begin position="375"/>
        <end position="402"/>
    </location>
</feature>
<feature type="signal peptide" evidence="11">
    <location>
        <begin position="1"/>
        <end position="21"/>
    </location>
</feature>
<keyword evidence="3" id="KW-0358">Heparin-binding</keyword>
<evidence type="ECO:0000256" key="6">
    <source>
        <dbReference type="ARBA" id="ARBA00022960"/>
    </source>
</evidence>
<dbReference type="Proteomes" id="UP000694700">
    <property type="component" value="Unplaced"/>
</dbReference>
<dbReference type="CDD" id="cd00062">
    <property type="entry name" value="FN2"/>
    <property type="match status" value="2"/>
</dbReference>
<feature type="domain" description="Fibronectin type-III" evidence="12">
    <location>
        <begin position="774"/>
        <end position="865"/>
    </location>
</feature>
<feature type="domain" description="Fibronectin type-I" evidence="13">
    <location>
        <begin position="49"/>
        <end position="88"/>
    </location>
</feature>
<dbReference type="SMART" id="SM00059">
    <property type="entry name" value="FN2"/>
    <property type="match status" value="2"/>
</dbReference>
<dbReference type="Gene3D" id="2.10.70.10">
    <property type="entry name" value="Complement Module, domain 1"/>
    <property type="match status" value="8"/>
</dbReference>
<feature type="domain" description="Fibronectin type-I" evidence="13">
    <location>
        <begin position="93"/>
        <end position="136"/>
    </location>
</feature>
<feature type="domain" description="Fibronectin type-III" evidence="12">
    <location>
        <begin position="1140"/>
        <end position="1233"/>
    </location>
</feature>
<evidence type="ECO:0000256" key="5">
    <source>
        <dbReference type="ARBA" id="ARBA00022889"/>
    </source>
</evidence>
<feature type="domain" description="Fibronectin type-I" evidence="13">
    <location>
        <begin position="469"/>
        <end position="513"/>
    </location>
</feature>
<feature type="region of interest" description="Disordered" evidence="10">
    <location>
        <begin position="662"/>
        <end position="683"/>
    </location>
</feature>
<feature type="domain" description="Fibronectin type-III" evidence="12">
    <location>
        <begin position="1053"/>
        <end position="1139"/>
    </location>
</feature>
<dbReference type="InterPro" id="IPR000083">
    <property type="entry name" value="Fibronectin_type1"/>
</dbReference>
<dbReference type="GO" id="GO:0006953">
    <property type="term" value="P:acute-phase response"/>
    <property type="evidence" value="ECO:0007669"/>
    <property type="project" value="UniProtKB-KW"/>
</dbReference>
<dbReference type="Ensembl" id="ENSCCRT00015041358.1">
    <property type="protein sequence ID" value="ENSCCRP00015039988.1"/>
    <property type="gene ID" value="ENSCCRG00015016228.1"/>
</dbReference>
<keyword evidence="7 9" id="KW-1015">Disulfide bond</keyword>
<dbReference type="FunFam" id="2.10.10.10:FF:000001">
    <property type="entry name" value="Fibronectin 1a isoform 1"/>
    <property type="match status" value="2"/>
</dbReference>
<keyword evidence="4" id="KW-0677">Repeat</keyword>
<dbReference type="GO" id="GO:0007507">
    <property type="term" value="P:heart development"/>
    <property type="evidence" value="ECO:0007669"/>
    <property type="project" value="TreeGrafter"/>
</dbReference>
<dbReference type="FunFam" id="2.10.70.10:FF:000007">
    <property type="entry name" value="Fibronectin 1"/>
    <property type="match status" value="1"/>
</dbReference>
<dbReference type="CDD" id="cd00063">
    <property type="entry name" value="FN3"/>
    <property type="match status" value="9"/>
</dbReference>
<keyword evidence="6" id="KW-0133">Cell shape</keyword>
<sequence length="1633" mass="181298">MTGGPLGTALAVALLAYTVQCMPRGTGKHRRQAQEHSLSQNTSTVSSADGCVEGGQLYGVGEQWERSYLGSILLCTCHGVSGIKCKSKPDAEETCYDKVNLRSYRVGETYERPKDGMIWDCTCIGSSRGKISCTIANRCHEGGHSYKIGDTWKRPHDTGDYMLECVCLGNGKGEWTCKPVAERCYDNAAGTSYMVGETWEKPYQGWMMVDCTCLGEGSGRITCTSRNRCNDQDTRTSYRIGDTWSKTDSRGHVLQCLCTGNGRGEWKCERHASLHTTSLGTGSRVVTNVQPAVLQPQAVPENPTEGSCLTDAGVSYAQGMRWIKTQGSKQMLCTCLGNGVSCDESESQSQVYGGSSGGQPCVFPFVFMGKTFYSCTSEGRSDGQLWCSTSSDFEKDYKYSFCTSKNVMVTTRGGNSNGALCHFPFLYNGRNYTDCTAEGRRDGMKWCGTTYNYDREQRFGFCPMAAHEEVCTTGEGVMYRVGDQWDRRHDVLGHMMRCTCVGNGRGEWSCIAYSQLKEMRHYVFSSKLEVFYQIGDSWDKLIQGIHYRCYCYGNGIGEMSCEPQQTFSGGHRPVQVIISESGNQPNSHPIQWNAPASEHITQYILKWRPKNTHIRWMEVTIPGHLNSYTIAGLKPGVTYEGQLISILRFGRRETTRFDFSTVHGSLTPSEGETTPPPPMVDTSESVTEITSSSFVISWVSASDTVSGFRVEYELSEEGGQTGQPMVLDLPHTATSVNISELLPGRKYTVNVYEVTGEGEPNLILTTSQTTAPDAPSDHEVEQVGETSIIISWSKPVAPITGYRVIYTPSEEGSSGSTELNLPNTATSVTLGDLRPGLLYNISIYSVEENLESEPIFVQVTTAGEPLAEEVPSPTDLQFFEVSDSKIIITWTGPSIEVSGYRVSVGEVGPDGLVERELPFPVTQNAYAEITHLQPGTLYRFFIFALKSGEESEPLVGEQATKPDPPTDIQFTNVNEDSAVIIWSAPRAQITGYRLFLTVEGSNPRQLRIPGHMSQYTLINLQPDTEYTATLHAERGNVLSEGSIASFTTLQQMGNTPYFSTDVTDTSIIVSWNPVPKIGYKLTVRPSQGGEAPRDVISESGSVLISGLTPGVEYTYSVQPVISGHEHGNPITRRVVTPLSPPTDLNLQSNPNTGEVTVQWSDAKIPDITGHRVTCRPTKGQQGNSVEEFVKAGQNSYTLENLSPGVEYNVSVFTVKDGMESVPVSITLTTGRPSRFFESQITTHLSFIRFWQTEHKSSISSHICQFNEKMAFWQMPDPPTDIQFTNVTEDSAVIIWSAPRAQITGYRLFLTAKGSNPKQLRIPGRMSQYTLINLQPDTEYTATLHAERGSVLSEGSIASFTTREFLFFCCFCLFFKFQIHLLKEFQPMGNTPYFRTDVTDTSIIVSWNPVPKIGYKVPLKRGRAIWHSYRPIQSRRHSYITCSCMRIMVTEKHCVSGKCRRKGTFTYFSSWLISKSSDIFLNKSLFCPDPPTDIHFINVTEDSAVIIWSAPRAQITGYRLFLTVEGSNPKQLRIPGRMSQYTLINLQPDTEYTATLHAERGNVLSEGSIASFTTREFLFKFQIHLLKVCKCNNPVFSGFQFSQWEILLTSALMSQTPPSLSPGTLCLKLDTRYC</sequence>
<evidence type="ECO:0000256" key="4">
    <source>
        <dbReference type="ARBA" id="ARBA00022737"/>
    </source>
</evidence>
<proteinExistence type="predicted"/>
<feature type="domain" description="Fibronectin type-I" evidence="13">
    <location>
        <begin position="182"/>
        <end position="226"/>
    </location>
</feature>
<dbReference type="FunFam" id="2.60.40.10:FF:000227">
    <property type="entry name" value="Fibronectin isoform X1"/>
    <property type="match status" value="1"/>
</dbReference>
<dbReference type="InterPro" id="IPR013806">
    <property type="entry name" value="Kringle-like"/>
</dbReference>
<dbReference type="PROSITE" id="PS50853">
    <property type="entry name" value="FN3"/>
    <property type="match status" value="9"/>
</dbReference>
<evidence type="ECO:0000256" key="9">
    <source>
        <dbReference type="PROSITE-ProRule" id="PRU00479"/>
    </source>
</evidence>
<dbReference type="InterPro" id="IPR013783">
    <property type="entry name" value="Ig-like_fold"/>
</dbReference>
<evidence type="ECO:0000259" key="14">
    <source>
        <dbReference type="PROSITE" id="PS51092"/>
    </source>
</evidence>
<feature type="domain" description="Fibronectin type-III" evidence="12">
    <location>
        <begin position="964"/>
        <end position="1052"/>
    </location>
</feature>
<dbReference type="Pfam" id="PF00040">
    <property type="entry name" value="fn2"/>
    <property type="match status" value="2"/>
</dbReference>
<keyword evidence="8" id="KW-0325">Glycoprotein</keyword>
<dbReference type="SMART" id="SM00058">
    <property type="entry name" value="FN1"/>
    <property type="match status" value="8"/>
</dbReference>
<dbReference type="FunFam" id="2.60.40.10:FF:000099">
    <property type="entry name" value="Fibronectin 1"/>
    <property type="match status" value="3"/>
</dbReference>
<feature type="region of interest" description="Disordered" evidence="10">
    <location>
        <begin position="28"/>
        <end position="47"/>
    </location>
</feature>
<dbReference type="FunFam" id="2.10.70.10:FF:000006">
    <property type="entry name" value="Fibronectin 1"/>
    <property type="match status" value="2"/>
</dbReference>
<evidence type="ECO:0000256" key="3">
    <source>
        <dbReference type="ARBA" id="ARBA00022674"/>
    </source>
</evidence>
<reference evidence="15" key="1">
    <citation type="submission" date="2025-08" db="UniProtKB">
        <authorList>
            <consortium name="Ensembl"/>
        </authorList>
    </citation>
    <scope>IDENTIFICATION</scope>
</reference>
<keyword evidence="11" id="KW-0732">Signal</keyword>
<dbReference type="GO" id="GO:0005615">
    <property type="term" value="C:extracellular space"/>
    <property type="evidence" value="ECO:0007669"/>
    <property type="project" value="UniProtKB-ARBA"/>
</dbReference>
<feature type="domain" description="Fibronectin type-III" evidence="12">
    <location>
        <begin position="572"/>
        <end position="677"/>
    </location>
</feature>
<dbReference type="SUPFAM" id="SSF49265">
    <property type="entry name" value="Fibronectin type III"/>
    <property type="match status" value="5"/>
</dbReference>
<dbReference type="PROSITE" id="PS01253">
    <property type="entry name" value="FN1_1"/>
    <property type="match status" value="4"/>
</dbReference>
<evidence type="ECO:0000256" key="10">
    <source>
        <dbReference type="SAM" id="MobiDB-lite"/>
    </source>
</evidence>
<accession>A0A8C1UNA6</accession>
<dbReference type="PROSITE" id="PS51091">
    <property type="entry name" value="FN1_2"/>
    <property type="match status" value="7"/>
</dbReference>
<evidence type="ECO:0000256" key="1">
    <source>
        <dbReference type="ARBA" id="ARBA00020368"/>
    </source>
</evidence>
<feature type="domain" description="Fibronectin type-III" evidence="12">
    <location>
        <begin position="872"/>
        <end position="963"/>
    </location>
</feature>
<evidence type="ECO:0000259" key="12">
    <source>
        <dbReference type="PROSITE" id="PS50853"/>
    </source>
</evidence>
<dbReference type="PROSITE" id="PS00023">
    <property type="entry name" value="FN2_1"/>
    <property type="match status" value="1"/>
</dbReference>
<dbReference type="GO" id="GO:0008201">
    <property type="term" value="F:heparin binding"/>
    <property type="evidence" value="ECO:0007669"/>
    <property type="project" value="UniProtKB-KW"/>
</dbReference>
<dbReference type="GO" id="GO:0008360">
    <property type="term" value="P:regulation of cell shape"/>
    <property type="evidence" value="ECO:0007669"/>
    <property type="project" value="UniProtKB-KW"/>
</dbReference>
<evidence type="ECO:0000313" key="16">
    <source>
        <dbReference type="Proteomes" id="UP000694700"/>
    </source>
</evidence>
<dbReference type="GO" id="GO:0043394">
    <property type="term" value="F:proteoglycan binding"/>
    <property type="evidence" value="ECO:0007669"/>
    <property type="project" value="TreeGrafter"/>
</dbReference>
<dbReference type="GO" id="GO:0005201">
    <property type="term" value="F:extracellular matrix structural constituent"/>
    <property type="evidence" value="ECO:0007669"/>
    <property type="project" value="TreeGrafter"/>
</dbReference>
<feature type="domain" description="Fibronectin type-I" evidence="13">
    <location>
        <begin position="137"/>
        <end position="180"/>
    </location>
</feature>
<dbReference type="PANTHER" id="PTHR46708:SF8">
    <property type="entry name" value="FIBRONECTIN"/>
    <property type="match status" value="1"/>
</dbReference>
<name>A0A8C1UNA6_CYPCA</name>
<evidence type="ECO:0000256" key="2">
    <source>
        <dbReference type="ARBA" id="ARBA00022486"/>
    </source>
</evidence>
<dbReference type="PROSITE" id="PS51092">
    <property type="entry name" value="FN2_2"/>
    <property type="match status" value="2"/>
</dbReference>
<feature type="chain" id="PRO_5034195483" description="Fibronectin" evidence="11">
    <location>
        <begin position="22"/>
        <end position="1633"/>
    </location>
</feature>
<dbReference type="GO" id="GO:0005178">
    <property type="term" value="F:integrin binding"/>
    <property type="evidence" value="ECO:0007669"/>
    <property type="project" value="TreeGrafter"/>
</dbReference>
<dbReference type="FunFam" id="2.10.70.10:FF:000021">
    <property type="entry name" value="fibronectin isoform X1"/>
    <property type="match status" value="1"/>
</dbReference>
<organism evidence="15 16">
    <name type="scientific">Cyprinus carpio</name>
    <name type="common">Common carp</name>
    <dbReference type="NCBI Taxonomy" id="7962"/>
    <lineage>
        <taxon>Eukaryota</taxon>
        <taxon>Metazoa</taxon>
        <taxon>Chordata</taxon>
        <taxon>Craniata</taxon>
        <taxon>Vertebrata</taxon>
        <taxon>Euteleostomi</taxon>
        <taxon>Actinopterygii</taxon>
        <taxon>Neopterygii</taxon>
        <taxon>Teleostei</taxon>
        <taxon>Ostariophysi</taxon>
        <taxon>Cypriniformes</taxon>
        <taxon>Cyprinidae</taxon>
        <taxon>Cyprininae</taxon>
        <taxon>Cyprinus</taxon>
    </lineage>
</organism>
<dbReference type="InterPro" id="IPR000562">
    <property type="entry name" value="FN_type2_dom"/>
</dbReference>
<dbReference type="FunFam" id="2.10.70.10:FF:000018">
    <property type="entry name" value="Fibronectin 1"/>
    <property type="match status" value="1"/>
</dbReference>
<dbReference type="InterPro" id="IPR036116">
    <property type="entry name" value="FN3_sf"/>
</dbReference>
<dbReference type="GO" id="GO:0007399">
    <property type="term" value="P:nervous system development"/>
    <property type="evidence" value="ECO:0007669"/>
    <property type="project" value="TreeGrafter"/>
</dbReference>
<dbReference type="GO" id="GO:0007044">
    <property type="term" value="P:cell-substrate junction assembly"/>
    <property type="evidence" value="ECO:0007669"/>
    <property type="project" value="TreeGrafter"/>
</dbReference>
<feature type="disulfide bond" evidence="9">
    <location>
        <begin position="421"/>
        <end position="447"/>
    </location>
</feature>
<feature type="disulfide bond" evidence="9">
    <location>
        <begin position="435"/>
        <end position="462"/>
    </location>
</feature>
<keyword evidence="5" id="KW-0130">Cell adhesion</keyword>
<feature type="domain" description="Fibronectin type-II" evidence="14">
    <location>
        <begin position="356"/>
        <end position="404"/>
    </location>
</feature>
<dbReference type="SUPFAM" id="SSF57603">
    <property type="entry name" value="FnI-like domain"/>
    <property type="match status" value="8"/>
</dbReference>
<dbReference type="Pfam" id="PF00039">
    <property type="entry name" value="fn1"/>
    <property type="match status" value="6"/>
</dbReference>
<feature type="domain" description="Fibronectin type-III" evidence="12">
    <location>
        <begin position="1489"/>
        <end position="1576"/>
    </location>
</feature>
<feature type="domain" description="Fibronectin type-I" evidence="13">
    <location>
        <begin position="508"/>
        <end position="564"/>
    </location>
</feature>
<dbReference type="Gene3D" id="2.10.10.10">
    <property type="entry name" value="Fibronectin, type II, collagen-binding"/>
    <property type="match status" value="2"/>
</dbReference>
<dbReference type="Gene3D" id="2.60.40.10">
    <property type="entry name" value="Immunoglobulins"/>
    <property type="match status" value="9"/>
</dbReference>
<evidence type="ECO:0000313" key="15">
    <source>
        <dbReference type="Ensembl" id="ENSCCRP00015039988.1"/>
    </source>
</evidence>
<feature type="domain" description="Fibronectin type-III" evidence="12">
    <location>
        <begin position="1277"/>
        <end position="1364"/>
    </location>
</feature>
<feature type="domain" description="Fibronectin type-III" evidence="12">
    <location>
        <begin position="680"/>
        <end position="773"/>
    </location>
</feature>
<evidence type="ECO:0000259" key="13">
    <source>
        <dbReference type="PROSITE" id="PS51091"/>
    </source>
</evidence>
<dbReference type="Pfam" id="PF00041">
    <property type="entry name" value="fn3"/>
    <property type="match status" value="9"/>
</dbReference>
<dbReference type="CDD" id="cd00061">
    <property type="entry name" value="FN1"/>
    <property type="match status" value="7"/>
</dbReference>
<dbReference type="GO" id="GO:0007160">
    <property type="term" value="P:cell-matrix adhesion"/>
    <property type="evidence" value="ECO:0007669"/>
    <property type="project" value="TreeGrafter"/>
</dbReference>
<evidence type="ECO:0000256" key="8">
    <source>
        <dbReference type="ARBA" id="ARBA00023180"/>
    </source>
</evidence>
<feature type="compositionally biased region" description="Polar residues" evidence="10">
    <location>
        <begin position="35"/>
        <end position="47"/>
    </location>
</feature>
<evidence type="ECO:0000256" key="11">
    <source>
        <dbReference type="SAM" id="SignalP"/>
    </source>
</evidence>
<protein>
    <recommendedName>
        <fullName evidence="1">Fibronectin</fullName>
    </recommendedName>
</protein>
<dbReference type="SUPFAM" id="SSF57440">
    <property type="entry name" value="Kringle-like"/>
    <property type="match status" value="2"/>
</dbReference>
<feature type="domain" description="Fibronectin type-II" evidence="14">
    <location>
        <begin position="416"/>
        <end position="464"/>
    </location>
</feature>
<dbReference type="FunFam" id="2.10.70.10:FF:000004">
    <property type="entry name" value="Fibronectin 1"/>
    <property type="match status" value="1"/>
</dbReference>